<dbReference type="SMART" id="SM00072">
    <property type="entry name" value="GuKc"/>
    <property type="match status" value="1"/>
</dbReference>
<dbReference type="Proteomes" id="UP000694427">
    <property type="component" value="Unplaced"/>
</dbReference>
<dbReference type="InterPro" id="IPR008144">
    <property type="entry name" value="Guanylate_kin-like_dom"/>
</dbReference>
<accession>A0A8C1MJ34</accession>
<dbReference type="InterPro" id="IPR032675">
    <property type="entry name" value="LRR_dom_sf"/>
</dbReference>
<dbReference type="AlphaFoldDB" id="A0A8C1MJ34"/>
<sequence>MKNDGELTEDDVFDCLSILGQSASGLQHTYLCLSVPGRDLKNVSILCNYIYLQKLELPYNKIKDLSCVSHMPHLIILDASHNQLTDFFGFQPPKNLKEVNFSHNQMSVMNDLSAYSSLTKLILDYNSFSAIRGLEKCKRLSHLSLAHNNISRIRGLDHLPLRKLCLRGNLIQKIENLQTLRNLQVLDLSCNQIQSLSGLQNLHLLGNINLESNLVKERSNSCHITVYYANDSKVIPQSITHQKEPIYPIPVFHFQVSAVNKYDPPLEVIAARDHMTHLVYQLMQPQVIFDSTLPSLDAPYPMLVLTGPQACGKRELAHKLCQEFSDYFAYGACHTTRGPYYGEEDGSDYHFVTEEEFQNMIQMGQFVQTMQYGGHWYGLSREAIEGVAREGLACCVHMELEGVYSLKNSYFEPRYVLLIPTVVDNYVCFLKARGFYSSAQMETAVSRIDLYSKTNRELPGFFDNIIPFFTKILLAKQHTWTKGHKTPNLISWGLYMKSVLSARYFDRIIKNIVVNSCTQCEAMAFHGCSHSRHLFTMAECPNDNSVVDATGELLAANTTEATDLMDSYSRNYQNKIQAQMTPQQTPAVSQSYRFCYFYTLIGLI</sequence>
<dbReference type="PROSITE" id="PS51450">
    <property type="entry name" value="LRR"/>
    <property type="match status" value="4"/>
</dbReference>
<dbReference type="SMART" id="SM00365">
    <property type="entry name" value="LRR_SD22"/>
    <property type="match status" value="4"/>
</dbReference>
<keyword evidence="1" id="KW-0433">Leucine-rich repeat</keyword>
<keyword evidence="6" id="KW-1185">Reference proteome</keyword>
<protein>
    <submittedName>
        <fullName evidence="5">Leucine-rich repeats and guanylate kinase domain containing</fullName>
    </submittedName>
</protein>
<dbReference type="SUPFAM" id="SSF52058">
    <property type="entry name" value="L domain-like"/>
    <property type="match status" value="1"/>
</dbReference>
<dbReference type="Pfam" id="PF00625">
    <property type="entry name" value="Guanylate_kin"/>
    <property type="match status" value="1"/>
</dbReference>
<dbReference type="GO" id="GO:0005829">
    <property type="term" value="C:cytosol"/>
    <property type="evidence" value="ECO:0007669"/>
    <property type="project" value="TreeGrafter"/>
</dbReference>
<dbReference type="InterPro" id="IPR025875">
    <property type="entry name" value="Leu-rich_rpt_4"/>
</dbReference>
<keyword evidence="2" id="KW-0808">Transferase</keyword>
<dbReference type="Gene3D" id="3.80.10.10">
    <property type="entry name" value="Ribonuclease Inhibitor"/>
    <property type="match status" value="1"/>
</dbReference>
<evidence type="ECO:0000313" key="6">
    <source>
        <dbReference type="Proteomes" id="UP000694427"/>
    </source>
</evidence>
<evidence type="ECO:0000256" key="1">
    <source>
        <dbReference type="ARBA" id="ARBA00022614"/>
    </source>
</evidence>
<reference evidence="5" key="1">
    <citation type="submission" date="2025-08" db="UniProtKB">
        <authorList>
            <consortium name="Ensembl"/>
        </authorList>
    </citation>
    <scope>IDENTIFICATION</scope>
</reference>
<keyword evidence="3" id="KW-0677">Repeat</keyword>
<dbReference type="InterPro" id="IPR001611">
    <property type="entry name" value="Leu-rich_rpt"/>
</dbReference>
<dbReference type="PROSITE" id="PS50052">
    <property type="entry name" value="GUANYLATE_KINASE_2"/>
    <property type="match status" value="1"/>
</dbReference>
<dbReference type="FunFam" id="3.40.50.300:FF:000828">
    <property type="entry name" value="leucine-rich repeat and guanylate kinase domain-containing protein-like"/>
    <property type="match status" value="1"/>
</dbReference>
<organism evidence="5 6">
    <name type="scientific">Cyprinus carpio</name>
    <name type="common">Common carp</name>
    <dbReference type="NCBI Taxonomy" id="7962"/>
    <lineage>
        <taxon>Eukaryota</taxon>
        <taxon>Metazoa</taxon>
        <taxon>Chordata</taxon>
        <taxon>Craniata</taxon>
        <taxon>Vertebrata</taxon>
        <taxon>Euteleostomi</taxon>
        <taxon>Actinopterygii</taxon>
        <taxon>Neopterygii</taxon>
        <taxon>Teleostei</taxon>
        <taxon>Ostariophysi</taxon>
        <taxon>Cypriniformes</taxon>
        <taxon>Cyprinidae</taxon>
        <taxon>Cyprininae</taxon>
        <taxon>Cyprinus</taxon>
    </lineage>
</organism>
<dbReference type="PANTHER" id="PTHR23117">
    <property type="entry name" value="GUANYLATE KINASE-RELATED"/>
    <property type="match status" value="1"/>
</dbReference>
<dbReference type="CDD" id="cd00071">
    <property type="entry name" value="GMPK"/>
    <property type="match status" value="1"/>
</dbReference>
<dbReference type="Pfam" id="PF12799">
    <property type="entry name" value="LRR_4"/>
    <property type="match status" value="1"/>
</dbReference>
<evidence type="ECO:0000259" key="4">
    <source>
        <dbReference type="PROSITE" id="PS50052"/>
    </source>
</evidence>
<dbReference type="FunFam" id="3.80.10.10:FF:000813">
    <property type="entry name" value="Leucine rich repeats and guanylate kinase domain containing"/>
    <property type="match status" value="1"/>
</dbReference>
<evidence type="ECO:0000256" key="3">
    <source>
        <dbReference type="ARBA" id="ARBA00022737"/>
    </source>
</evidence>
<dbReference type="PANTHER" id="PTHR23117:SF18">
    <property type="entry name" value="LEUCINE-RICH REPEAT AND GUANYLATE KINASE DOMAIN-CONTAINING PROTEIN"/>
    <property type="match status" value="1"/>
</dbReference>
<dbReference type="InterPro" id="IPR008145">
    <property type="entry name" value="GK/Ca_channel_bsu"/>
</dbReference>
<dbReference type="FunFam" id="3.30.63.10:FF:000002">
    <property type="entry name" value="Guanylate kinase 1"/>
    <property type="match status" value="1"/>
</dbReference>
<evidence type="ECO:0000313" key="5">
    <source>
        <dbReference type="Ensembl" id="ENSCCRP00010078496.1"/>
    </source>
</evidence>
<reference evidence="5" key="2">
    <citation type="submission" date="2025-09" db="UniProtKB">
        <authorList>
            <consortium name="Ensembl"/>
        </authorList>
    </citation>
    <scope>IDENTIFICATION</scope>
</reference>
<name>A0A8C1MJ34_CYPCA</name>
<feature type="domain" description="Guanylate kinase-like" evidence="4">
    <location>
        <begin position="300"/>
        <end position="501"/>
    </location>
</feature>
<proteinExistence type="predicted"/>
<evidence type="ECO:0000256" key="2">
    <source>
        <dbReference type="ARBA" id="ARBA00022679"/>
    </source>
</evidence>
<dbReference type="Gene3D" id="3.40.50.300">
    <property type="entry name" value="P-loop containing nucleotide triphosphate hydrolases"/>
    <property type="match status" value="1"/>
</dbReference>
<dbReference type="SUPFAM" id="SSF52540">
    <property type="entry name" value="P-loop containing nucleoside triphosphate hydrolases"/>
    <property type="match status" value="1"/>
</dbReference>
<dbReference type="GO" id="GO:0004385">
    <property type="term" value="F:GMP kinase activity"/>
    <property type="evidence" value="ECO:0007669"/>
    <property type="project" value="TreeGrafter"/>
</dbReference>
<dbReference type="InterPro" id="IPR027417">
    <property type="entry name" value="P-loop_NTPase"/>
</dbReference>
<dbReference type="Ensembl" id="ENSCCRT00010087118.1">
    <property type="protein sequence ID" value="ENSCCRP00010078496.1"/>
    <property type="gene ID" value="ENSCCRG00010034337.1"/>
</dbReference>